<feature type="region of interest" description="Disordered" evidence="1">
    <location>
        <begin position="75"/>
        <end position="224"/>
    </location>
</feature>
<name>A0A371CC61_YARLL</name>
<dbReference type="Proteomes" id="UP000256601">
    <property type="component" value="Unassembled WGS sequence"/>
</dbReference>
<feature type="compositionally biased region" description="Low complexity" evidence="1">
    <location>
        <begin position="27"/>
        <end position="39"/>
    </location>
</feature>
<evidence type="ECO:0000313" key="2">
    <source>
        <dbReference type="EMBL" id="RDW27886.1"/>
    </source>
</evidence>
<accession>A0A371CC61</accession>
<protein>
    <submittedName>
        <fullName evidence="2">Sec63/Sec62 complex-interacting family-domain-containing protein</fullName>
    </submittedName>
</protein>
<evidence type="ECO:0000256" key="1">
    <source>
        <dbReference type="SAM" id="MobiDB-lite"/>
    </source>
</evidence>
<dbReference type="VEuPathDB" id="FungiDB:YALI0_F12023g"/>
<dbReference type="VEuPathDB" id="FungiDB:YALI1_F15878g"/>
<feature type="compositionally biased region" description="Basic and acidic residues" evidence="1">
    <location>
        <begin position="1"/>
        <end position="10"/>
    </location>
</feature>
<gene>
    <name evidence="2" type="ORF">B0I71DRAFT_173057</name>
</gene>
<dbReference type="EMBL" id="KZ858958">
    <property type="protein sequence ID" value="RDW27886.1"/>
    <property type="molecule type" value="Genomic_DNA"/>
</dbReference>
<feature type="region of interest" description="Disordered" evidence="1">
    <location>
        <begin position="1"/>
        <end position="63"/>
    </location>
</feature>
<dbReference type="AlphaFoldDB" id="A0A371CC61"/>
<feature type="compositionally biased region" description="Polar residues" evidence="1">
    <location>
        <begin position="100"/>
        <end position="111"/>
    </location>
</feature>
<organism evidence="2 3">
    <name type="scientific">Yarrowia lipolytica</name>
    <name type="common">Candida lipolytica</name>
    <dbReference type="NCBI Taxonomy" id="4952"/>
    <lineage>
        <taxon>Eukaryota</taxon>
        <taxon>Fungi</taxon>
        <taxon>Dikarya</taxon>
        <taxon>Ascomycota</taxon>
        <taxon>Saccharomycotina</taxon>
        <taxon>Dipodascomycetes</taxon>
        <taxon>Dipodascales</taxon>
        <taxon>Dipodascales incertae sedis</taxon>
        <taxon>Yarrowia</taxon>
    </lineage>
</organism>
<feature type="compositionally biased region" description="Low complexity" evidence="1">
    <location>
        <begin position="191"/>
        <end position="203"/>
    </location>
</feature>
<sequence length="398" mass="44681">MNREAREARMRGAGTRKVAPVKLVIHGTTPGSGSSATGGFREQQKEAQTPTPFERNQRRRQTDVLPMVGEVEDIRDGEGDLAGTVQTEPAIPYTLPVRPVSTSPPEFNLTQDFEESPPGPEAVDEDAVDLSVQHHEQFDVSDSDEEFVPAVVSDVELEHPRPPSPPRQSQATRGNYADRIKTYTAEEAPEETPASSRNRSSVRPPRKKRNKGIALEVTQLDTDEPEFSPRVTMVDFVSQMVLETLDQELGKDVDEEQREVIEKYKAELNSRFLELCDINNAVYMQRARVAKLIRTKNTAQEALLKVNENLNGARVETDRKSREYAAKKRTWDDTRLVNEFLHDVQDVNNSLRGVHSSGVIMTPSVFDKLAHIEEQTQLLGKLRQLNGLLEFASQKLSS</sequence>
<proteinExistence type="predicted"/>
<reference evidence="2 3" key="1">
    <citation type="submission" date="2018-07" db="EMBL/GenBank/DDBJ databases">
        <title>Draft Genome Assemblies for Five Robust Yarrowia lipolytica Strains Exhibiting High Lipid Production and Pentose Sugar Utilization and Sugar Alcohol Secretion from Undetoxified Lignocellulosic Biomass Hydrolysates.</title>
        <authorList>
            <consortium name="DOE Joint Genome Institute"/>
            <person name="Walker C."/>
            <person name="Ryu S."/>
            <person name="Na H."/>
            <person name="Zane M."/>
            <person name="LaButti K."/>
            <person name="Lipzen A."/>
            <person name="Haridas S."/>
            <person name="Barry K."/>
            <person name="Grigoriev I.V."/>
            <person name="Quarterman J."/>
            <person name="Slininger P."/>
            <person name="Dien B."/>
            <person name="Trinh C.T."/>
        </authorList>
    </citation>
    <scope>NUCLEOTIDE SEQUENCE [LARGE SCALE GENOMIC DNA]</scope>
    <source>
        <strain evidence="2 3">YB392</strain>
    </source>
</reference>
<dbReference type="OrthoDB" id="4093938at2759"/>
<evidence type="ECO:0000313" key="3">
    <source>
        <dbReference type="Proteomes" id="UP000256601"/>
    </source>
</evidence>